<accession>A0A7W6R6A6</accession>
<name>A0A7W6R6A6_9HYPH</name>
<gene>
    <name evidence="1" type="ORF">GGD57_004057</name>
</gene>
<dbReference type="Proteomes" id="UP000540909">
    <property type="component" value="Unassembled WGS sequence"/>
</dbReference>
<evidence type="ECO:0000313" key="2">
    <source>
        <dbReference type="Proteomes" id="UP000540909"/>
    </source>
</evidence>
<sequence>MQTPATPQTTIPQHLVDQMENEWRQIRLERENPRPAQQPQQQR</sequence>
<proteinExistence type="predicted"/>
<protein>
    <submittedName>
        <fullName evidence="1">Uncharacterized protein</fullName>
    </submittedName>
</protein>
<organism evidence="1 2">
    <name type="scientific">Rhizobium esperanzae</name>
    <dbReference type="NCBI Taxonomy" id="1967781"/>
    <lineage>
        <taxon>Bacteria</taxon>
        <taxon>Pseudomonadati</taxon>
        <taxon>Pseudomonadota</taxon>
        <taxon>Alphaproteobacteria</taxon>
        <taxon>Hyphomicrobiales</taxon>
        <taxon>Rhizobiaceae</taxon>
        <taxon>Rhizobium/Agrobacterium group</taxon>
        <taxon>Rhizobium</taxon>
    </lineage>
</organism>
<dbReference type="AlphaFoldDB" id="A0A7W6R6A6"/>
<evidence type="ECO:0000313" key="1">
    <source>
        <dbReference type="EMBL" id="MBB4237456.1"/>
    </source>
</evidence>
<reference evidence="1 2" key="1">
    <citation type="submission" date="2020-08" db="EMBL/GenBank/DDBJ databases">
        <title>Genomic Encyclopedia of Type Strains, Phase IV (KMG-V): Genome sequencing to study the core and pangenomes of soil and plant-associated prokaryotes.</title>
        <authorList>
            <person name="Whitman W."/>
        </authorList>
    </citation>
    <scope>NUCLEOTIDE SEQUENCE [LARGE SCALE GENOMIC DNA]</scope>
    <source>
        <strain evidence="1 2">SEMIA 4089</strain>
    </source>
</reference>
<dbReference type="EMBL" id="JACIFY010000015">
    <property type="protein sequence ID" value="MBB4237456.1"/>
    <property type="molecule type" value="Genomic_DNA"/>
</dbReference>
<comment type="caution">
    <text evidence="1">The sequence shown here is derived from an EMBL/GenBank/DDBJ whole genome shotgun (WGS) entry which is preliminary data.</text>
</comment>
<dbReference type="RefSeq" id="WP_003587702.1">
    <property type="nucleotide sequence ID" value="NZ_JACIFY010000015.1"/>
</dbReference>